<sequence>MCNYCGCRDFPLIGRLSQEHWDIQESAGALRRAIGEARHGEAVTLLDDLVARLIPHTDTEENGLFAELRAEGSLAEEVERLCAEHADIHGVLGAIDRAAPDWPAVLDALERLHRHIDHEEHGLFPAAVIMLPLAAWDRITPGRSPAATDERHRSAGPTPGRWRS</sequence>
<dbReference type="Gene3D" id="1.20.120.520">
    <property type="entry name" value="nmb1532 protein domain like"/>
    <property type="match status" value="1"/>
</dbReference>
<gene>
    <name evidence="3" type="ORF">ACFFV7_45165</name>
</gene>
<evidence type="ECO:0000313" key="3">
    <source>
        <dbReference type="EMBL" id="MFB9208438.1"/>
    </source>
</evidence>
<comment type="caution">
    <text evidence="3">The sequence shown here is derived from an EMBL/GenBank/DDBJ whole genome shotgun (WGS) entry which is preliminary data.</text>
</comment>
<accession>A0ABV5IV78</accession>
<dbReference type="Pfam" id="PF01814">
    <property type="entry name" value="Hemerythrin"/>
    <property type="match status" value="1"/>
</dbReference>
<evidence type="ECO:0000259" key="2">
    <source>
        <dbReference type="Pfam" id="PF01814"/>
    </source>
</evidence>
<organism evidence="3 4">
    <name type="scientific">Nonomuraea spiralis</name>
    <dbReference type="NCBI Taxonomy" id="46182"/>
    <lineage>
        <taxon>Bacteria</taxon>
        <taxon>Bacillati</taxon>
        <taxon>Actinomycetota</taxon>
        <taxon>Actinomycetes</taxon>
        <taxon>Streptosporangiales</taxon>
        <taxon>Streptosporangiaceae</taxon>
        <taxon>Nonomuraea</taxon>
    </lineage>
</organism>
<evidence type="ECO:0000313" key="4">
    <source>
        <dbReference type="Proteomes" id="UP001589647"/>
    </source>
</evidence>
<evidence type="ECO:0000256" key="1">
    <source>
        <dbReference type="SAM" id="MobiDB-lite"/>
    </source>
</evidence>
<dbReference type="RefSeq" id="WP_189647504.1">
    <property type="nucleotide sequence ID" value="NZ_BMRC01000005.1"/>
</dbReference>
<dbReference type="Proteomes" id="UP001589647">
    <property type="component" value="Unassembled WGS sequence"/>
</dbReference>
<reference evidence="3 4" key="1">
    <citation type="submission" date="2024-09" db="EMBL/GenBank/DDBJ databases">
        <authorList>
            <person name="Sun Q."/>
            <person name="Mori K."/>
        </authorList>
    </citation>
    <scope>NUCLEOTIDE SEQUENCE [LARGE SCALE GENOMIC DNA]</scope>
    <source>
        <strain evidence="3 4">CCM 3426</strain>
    </source>
</reference>
<dbReference type="EMBL" id="JBHMEI010000078">
    <property type="protein sequence ID" value="MFB9208438.1"/>
    <property type="molecule type" value="Genomic_DNA"/>
</dbReference>
<protein>
    <submittedName>
        <fullName evidence="3">Hemerythrin domain-containing protein</fullName>
    </submittedName>
</protein>
<proteinExistence type="predicted"/>
<name>A0ABV5IV78_9ACTN</name>
<feature type="region of interest" description="Disordered" evidence="1">
    <location>
        <begin position="141"/>
        <end position="164"/>
    </location>
</feature>
<dbReference type="InterPro" id="IPR012312">
    <property type="entry name" value="Hemerythrin-like"/>
</dbReference>
<keyword evidence="4" id="KW-1185">Reference proteome</keyword>
<feature type="domain" description="Hemerythrin-like" evidence="2">
    <location>
        <begin position="15"/>
        <end position="127"/>
    </location>
</feature>